<keyword evidence="2" id="KW-1185">Reference proteome</keyword>
<organism evidence="1 2">
    <name type="scientific">Adiantum capillus-veneris</name>
    <name type="common">Maidenhair fern</name>
    <dbReference type="NCBI Taxonomy" id="13818"/>
    <lineage>
        <taxon>Eukaryota</taxon>
        <taxon>Viridiplantae</taxon>
        <taxon>Streptophyta</taxon>
        <taxon>Embryophyta</taxon>
        <taxon>Tracheophyta</taxon>
        <taxon>Polypodiopsida</taxon>
        <taxon>Polypodiidae</taxon>
        <taxon>Polypodiales</taxon>
        <taxon>Pteridineae</taxon>
        <taxon>Pteridaceae</taxon>
        <taxon>Vittarioideae</taxon>
        <taxon>Adiantum</taxon>
    </lineage>
</organism>
<sequence>MDTTYSHLSPLIGVELDYDGRLCFHMENSHGPKIYKDYSNGFAVKVEDHPSDINLAPWANFQGDRYMGRHGNMYVFIQNQDEVDNPRNHVPKELGIQEE</sequence>
<comment type="caution">
    <text evidence="1">The sequence shown here is derived from an EMBL/GenBank/DDBJ whole genome shotgun (WGS) entry which is preliminary data.</text>
</comment>
<proteinExistence type="predicted"/>
<evidence type="ECO:0000313" key="2">
    <source>
        <dbReference type="Proteomes" id="UP000886520"/>
    </source>
</evidence>
<name>A0A9D4ZJY9_ADICA</name>
<dbReference type="Proteomes" id="UP000886520">
    <property type="component" value="Chromosome 8"/>
</dbReference>
<evidence type="ECO:0000313" key="1">
    <source>
        <dbReference type="EMBL" id="KAI5076627.1"/>
    </source>
</evidence>
<accession>A0A9D4ZJY9</accession>
<protein>
    <submittedName>
        <fullName evidence="1">Uncharacterized protein</fullName>
    </submittedName>
</protein>
<dbReference type="EMBL" id="JABFUD020000008">
    <property type="protein sequence ID" value="KAI5076627.1"/>
    <property type="molecule type" value="Genomic_DNA"/>
</dbReference>
<dbReference type="AlphaFoldDB" id="A0A9D4ZJY9"/>
<gene>
    <name evidence="1" type="ORF">GOP47_0008692</name>
</gene>
<dbReference type="OrthoDB" id="1999821at2759"/>
<reference evidence="1" key="1">
    <citation type="submission" date="2021-01" db="EMBL/GenBank/DDBJ databases">
        <title>Adiantum capillus-veneris genome.</title>
        <authorList>
            <person name="Fang Y."/>
            <person name="Liao Q."/>
        </authorList>
    </citation>
    <scope>NUCLEOTIDE SEQUENCE</scope>
    <source>
        <strain evidence="1">H3</strain>
        <tissue evidence="1">Leaf</tissue>
    </source>
</reference>